<gene>
    <name evidence="4" type="ORF">ACJIZ3_023801</name>
</gene>
<keyword evidence="2 3" id="KW-0472">Membrane</keyword>
<evidence type="ECO:0000313" key="5">
    <source>
        <dbReference type="Proteomes" id="UP001634393"/>
    </source>
</evidence>
<evidence type="ECO:0000313" key="4">
    <source>
        <dbReference type="EMBL" id="KAL3839210.1"/>
    </source>
</evidence>
<keyword evidence="3" id="KW-1133">Transmembrane helix</keyword>
<keyword evidence="5" id="KW-1185">Reference proteome</keyword>
<dbReference type="Proteomes" id="UP001634393">
    <property type="component" value="Unassembled WGS sequence"/>
</dbReference>
<dbReference type="InterPro" id="IPR044839">
    <property type="entry name" value="NDR1-like"/>
</dbReference>
<comment type="subcellular location">
    <subcellularLocation>
        <location evidence="1">Membrane</location>
    </subcellularLocation>
</comment>
<dbReference type="EMBL" id="JBJXBP010000003">
    <property type="protein sequence ID" value="KAL3839210.1"/>
    <property type="molecule type" value="Genomic_DNA"/>
</dbReference>
<organism evidence="4 5">
    <name type="scientific">Penstemon smallii</name>
    <dbReference type="NCBI Taxonomy" id="265156"/>
    <lineage>
        <taxon>Eukaryota</taxon>
        <taxon>Viridiplantae</taxon>
        <taxon>Streptophyta</taxon>
        <taxon>Embryophyta</taxon>
        <taxon>Tracheophyta</taxon>
        <taxon>Spermatophyta</taxon>
        <taxon>Magnoliopsida</taxon>
        <taxon>eudicotyledons</taxon>
        <taxon>Gunneridae</taxon>
        <taxon>Pentapetalae</taxon>
        <taxon>asterids</taxon>
        <taxon>lamiids</taxon>
        <taxon>Lamiales</taxon>
        <taxon>Plantaginaceae</taxon>
        <taxon>Cheloneae</taxon>
        <taxon>Penstemon</taxon>
    </lineage>
</organism>
<accession>A0ABD3TQ88</accession>
<name>A0ABD3TQ88_9LAMI</name>
<evidence type="ECO:0000256" key="1">
    <source>
        <dbReference type="ARBA" id="ARBA00004370"/>
    </source>
</evidence>
<keyword evidence="3" id="KW-0812">Transmembrane</keyword>
<evidence type="ECO:0008006" key="6">
    <source>
        <dbReference type="Google" id="ProtNLM"/>
    </source>
</evidence>
<dbReference type="PANTHER" id="PTHR31234">
    <property type="entry name" value="LATE EMBRYOGENESIS ABUNDANT (LEA) HYDROXYPROLINE-RICH GLYCOPROTEIN FAMILY"/>
    <property type="match status" value="1"/>
</dbReference>
<dbReference type="PANTHER" id="PTHR31234:SF8">
    <property type="entry name" value="EXPRESSED PROTEIN"/>
    <property type="match status" value="1"/>
</dbReference>
<dbReference type="GO" id="GO:0016020">
    <property type="term" value="C:membrane"/>
    <property type="evidence" value="ECO:0007669"/>
    <property type="project" value="UniProtKB-SubCell"/>
</dbReference>
<comment type="caution">
    <text evidence="4">The sequence shown here is derived from an EMBL/GenBank/DDBJ whole genome shotgun (WGS) entry which is preliminary data.</text>
</comment>
<reference evidence="4 5" key="1">
    <citation type="submission" date="2024-12" db="EMBL/GenBank/DDBJ databases">
        <title>The unique morphological basis and parallel evolutionary history of personate flowers in Penstemon.</title>
        <authorList>
            <person name="Depatie T.H."/>
            <person name="Wessinger C.A."/>
        </authorList>
    </citation>
    <scope>NUCLEOTIDE SEQUENCE [LARGE SCALE GENOMIC DNA]</scope>
    <source>
        <strain evidence="4">WTNN_2</strain>
        <tissue evidence="4">Leaf</tissue>
    </source>
</reference>
<feature type="transmembrane region" description="Helical" evidence="3">
    <location>
        <begin position="16"/>
        <end position="40"/>
    </location>
</feature>
<protein>
    <recommendedName>
        <fullName evidence="6">Late embryogenesis abundant protein LEA-2 subgroup domain-containing protein</fullName>
    </recommendedName>
</protein>
<proteinExistence type="predicted"/>
<evidence type="ECO:0000256" key="2">
    <source>
        <dbReference type="ARBA" id="ARBA00023136"/>
    </source>
</evidence>
<dbReference type="AlphaFoldDB" id="A0ABD3TQ88"/>
<evidence type="ECO:0000256" key="3">
    <source>
        <dbReference type="SAM" id="Phobius"/>
    </source>
</evidence>
<sequence length="219" mass="24719">MVIKCHVPFSFKKTCLYILIFTFFLIFVSGIPLLFIILILKPQMPDFSLQTIKVESYKLNFTSRNLVVSSFSSLNLIAQNPNKVGLSYSPSKFHVLNQGLVVGLIRIPHFHQPPLSKNVSIHTQILFESLNVSEIMSRKKSSKGIFGIRILGDIKAQVRIFQITLPKIKVALDCDIAVNESHFFISSEVYSMKRTHNHMISLPLNSKTVSRKCAAAILV</sequence>